<dbReference type="Proteomes" id="UP001210865">
    <property type="component" value="Chromosome"/>
</dbReference>
<keyword evidence="6 12" id="KW-0812">Transmembrane</keyword>
<comment type="subcellular location">
    <subcellularLocation>
        <location evidence="1">Cell membrane</location>
        <topology evidence="1">Multi-pass membrane protein</topology>
    </subcellularLocation>
</comment>
<keyword evidence="9 12" id="KW-1133">Transmembrane helix</keyword>
<evidence type="ECO:0000256" key="9">
    <source>
        <dbReference type="ARBA" id="ARBA00022989"/>
    </source>
</evidence>
<feature type="transmembrane region" description="Helical" evidence="12">
    <location>
        <begin position="204"/>
        <end position="225"/>
    </location>
</feature>
<evidence type="ECO:0000313" key="13">
    <source>
        <dbReference type="EMBL" id="WBO21102.1"/>
    </source>
</evidence>
<dbReference type="Pfam" id="PF02322">
    <property type="entry name" value="Cyt_bd_oxida_II"/>
    <property type="match status" value="1"/>
</dbReference>
<keyword evidence="10" id="KW-0408">Iron</keyword>
<accession>A0ABY7NHU1</accession>
<evidence type="ECO:0000256" key="4">
    <source>
        <dbReference type="ARBA" id="ARBA00022475"/>
    </source>
</evidence>
<sequence>MFDYEVLRLIWWALLGVLLIGFALTDGYDLGVAALLPWVARTDTERRMVINSVAPNWEGNQVWFILGGGAIFAAWPFVYAVSFSGFYLAMFVVLAAFILRPVGFKYRSKRPDPAWRTRWDYALFVGGFVPALVFGVAVGNVLSGAPFRLDSDLRTFYEGSFLGLFTPFTLLCGLLSVAMLVVHGSAWIAIRTEHGPVNDRARRFGTIAAIASILLFAIGWAFVAYGDLGFRIAGPVDPFGPSNPMRTTSAASAGAWLANYGTYRWMTIAPVLGFAGALFALIGINRRQETLALAGSSASALGIIATVGLSMFPFILPSSIDAHSSLTVWNASSSEKTLGIMLFVTVVLLPIVLAYTAWAFRVMWSRITSDDVRTNPDFY</sequence>
<feature type="transmembrane region" description="Helical" evidence="12">
    <location>
        <begin position="265"/>
        <end position="284"/>
    </location>
</feature>
<dbReference type="PIRSF" id="PIRSF000267">
    <property type="entry name" value="Cyt_oxidse_sub2"/>
    <property type="match status" value="1"/>
</dbReference>
<evidence type="ECO:0000256" key="3">
    <source>
        <dbReference type="ARBA" id="ARBA00022448"/>
    </source>
</evidence>
<evidence type="ECO:0000256" key="7">
    <source>
        <dbReference type="ARBA" id="ARBA00022723"/>
    </source>
</evidence>
<dbReference type="InterPro" id="IPR003317">
    <property type="entry name" value="Cyt-d_oxidase_su2"/>
</dbReference>
<evidence type="ECO:0000313" key="14">
    <source>
        <dbReference type="Proteomes" id="UP001210865"/>
    </source>
</evidence>
<comment type="similarity">
    <text evidence="2">Belongs to the cytochrome ubiquinol oxidase subunit 2 family.</text>
</comment>
<keyword evidence="7" id="KW-0479">Metal-binding</keyword>
<keyword evidence="11 12" id="KW-0472">Membrane</keyword>
<proteinExistence type="inferred from homology"/>
<keyword evidence="5" id="KW-0349">Heme</keyword>
<feature type="transmembrane region" description="Helical" evidence="12">
    <location>
        <begin position="85"/>
        <end position="102"/>
    </location>
</feature>
<evidence type="ECO:0000256" key="11">
    <source>
        <dbReference type="ARBA" id="ARBA00023136"/>
    </source>
</evidence>
<dbReference type="EMBL" id="CP115174">
    <property type="protein sequence ID" value="WBO21102.1"/>
    <property type="molecule type" value="Genomic_DNA"/>
</dbReference>
<evidence type="ECO:0000256" key="12">
    <source>
        <dbReference type="SAM" id="Phobius"/>
    </source>
</evidence>
<feature type="transmembrane region" description="Helical" evidence="12">
    <location>
        <begin position="122"/>
        <end position="142"/>
    </location>
</feature>
<evidence type="ECO:0000256" key="5">
    <source>
        <dbReference type="ARBA" id="ARBA00022617"/>
    </source>
</evidence>
<keyword evidence="4" id="KW-1003">Cell membrane</keyword>
<keyword evidence="3" id="KW-0813">Transport</keyword>
<feature type="transmembrane region" description="Helical" evidence="12">
    <location>
        <begin position="61"/>
        <end position="79"/>
    </location>
</feature>
<keyword evidence="14" id="KW-1185">Reference proteome</keyword>
<protein>
    <submittedName>
        <fullName evidence="13">Cytochrome d ubiquinol oxidase subunit II</fullName>
    </submittedName>
</protein>
<feature type="transmembrane region" description="Helical" evidence="12">
    <location>
        <begin position="162"/>
        <end position="183"/>
    </location>
</feature>
<keyword evidence="8" id="KW-0249">Electron transport</keyword>
<evidence type="ECO:0000256" key="10">
    <source>
        <dbReference type="ARBA" id="ARBA00023004"/>
    </source>
</evidence>
<organism evidence="13 14">
    <name type="scientific">Sphingomonas abietis</name>
    <dbReference type="NCBI Taxonomy" id="3012344"/>
    <lineage>
        <taxon>Bacteria</taxon>
        <taxon>Pseudomonadati</taxon>
        <taxon>Pseudomonadota</taxon>
        <taxon>Alphaproteobacteria</taxon>
        <taxon>Sphingomonadales</taxon>
        <taxon>Sphingomonadaceae</taxon>
        <taxon>Sphingomonas</taxon>
    </lineage>
</organism>
<evidence type="ECO:0000256" key="8">
    <source>
        <dbReference type="ARBA" id="ARBA00022982"/>
    </source>
</evidence>
<evidence type="ECO:0000256" key="2">
    <source>
        <dbReference type="ARBA" id="ARBA00007543"/>
    </source>
</evidence>
<dbReference type="RefSeq" id="WP_270075751.1">
    <property type="nucleotide sequence ID" value="NZ_CP115174.1"/>
</dbReference>
<gene>
    <name evidence="13" type="primary">cydB</name>
    <name evidence="13" type="ORF">PBT88_12915</name>
</gene>
<dbReference type="PANTHER" id="PTHR43141:SF5">
    <property type="entry name" value="CYTOCHROME BD-I UBIQUINOL OXIDASE SUBUNIT 2"/>
    <property type="match status" value="1"/>
</dbReference>
<reference evidence="13 14" key="1">
    <citation type="submission" date="2022-12" db="EMBL/GenBank/DDBJ databases">
        <title>Sphingomonas abieness sp. nov., an endophytic bacterium isolated from Abies koreana.</title>
        <authorList>
            <person name="Jiang L."/>
            <person name="Lee J."/>
        </authorList>
    </citation>
    <scope>NUCLEOTIDE SEQUENCE [LARGE SCALE GENOMIC DNA]</scope>
    <source>
        <strain evidence="14">PAMB 00755</strain>
    </source>
</reference>
<dbReference type="PANTHER" id="PTHR43141">
    <property type="entry name" value="CYTOCHROME BD2 SUBUNIT II"/>
    <property type="match status" value="1"/>
</dbReference>
<name>A0ABY7NHU1_9SPHN</name>
<feature type="transmembrane region" description="Helical" evidence="12">
    <location>
        <begin position="291"/>
        <end position="316"/>
    </location>
</feature>
<feature type="transmembrane region" description="Helical" evidence="12">
    <location>
        <begin position="336"/>
        <end position="360"/>
    </location>
</feature>
<evidence type="ECO:0000256" key="6">
    <source>
        <dbReference type="ARBA" id="ARBA00022692"/>
    </source>
</evidence>
<evidence type="ECO:0000256" key="1">
    <source>
        <dbReference type="ARBA" id="ARBA00004651"/>
    </source>
</evidence>
<dbReference type="NCBIfam" id="TIGR00203">
    <property type="entry name" value="cydB"/>
    <property type="match status" value="1"/>
</dbReference>
<feature type="transmembrane region" description="Helical" evidence="12">
    <location>
        <begin position="12"/>
        <end position="40"/>
    </location>
</feature>